<dbReference type="AlphaFoldDB" id="A0A8S2CSZ2"/>
<evidence type="ECO:0000313" key="1">
    <source>
        <dbReference type="EMBL" id="CAF0759477.1"/>
    </source>
</evidence>
<name>A0A8S2CSZ2_9BILA</name>
<accession>A0A8S2CSZ2</accession>
<gene>
    <name evidence="1" type="ORF">OVA965_LOCUS2471</name>
    <name evidence="2" type="ORF">TMI583_LOCUS2471</name>
</gene>
<evidence type="ECO:0000313" key="2">
    <source>
        <dbReference type="EMBL" id="CAF3539141.1"/>
    </source>
</evidence>
<comment type="caution">
    <text evidence="1">The sequence shown here is derived from an EMBL/GenBank/DDBJ whole genome shotgun (WGS) entry which is preliminary data.</text>
</comment>
<dbReference type="Proteomes" id="UP000682733">
    <property type="component" value="Unassembled WGS sequence"/>
</dbReference>
<organism evidence="1 3">
    <name type="scientific">Didymodactylos carnosus</name>
    <dbReference type="NCBI Taxonomy" id="1234261"/>
    <lineage>
        <taxon>Eukaryota</taxon>
        <taxon>Metazoa</taxon>
        <taxon>Spiralia</taxon>
        <taxon>Gnathifera</taxon>
        <taxon>Rotifera</taxon>
        <taxon>Eurotatoria</taxon>
        <taxon>Bdelloidea</taxon>
        <taxon>Philodinida</taxon>
        <taxon>Philodinidae</taxon>
        <taxon>Didymodactylos</taxon>
    </lineage>
</organism>
<proteinExistence type="predicted"/>
<sequence length="19" mass="2335">MFLFNALNQPNPLDPRQYR</sequence>
<feature type="non-terminal residue" evidence="1">
    <location>
        <position position="19"/>
    </location>
</feature>
<evidence type="ECO:0000313" key="3">
    <source>
        <dbReference type="Proteomes" id="UP000677228"/>
    </source>
</evidence>
<reference evidence="1" key="1">
    <citation type="submission" date="2021-02" db="EMBL/GenBank/DDBJ databases">
        <authorList>
            <person name="Nowell W R."/>
        </authorList>
    </citation>
    <scope>NUCLEOTIDE SEQUENCE</scope>
</reference>
<dbReference type="EMBL" id="CAJNOK010000530">
    <property type="protein sequence ID" value="CAF0759477.1"/>
    <property type="molecule type" value="Genomic_DNA"/>
</dbReference>
<dbReference type="Proteomes" id="UP000677228">
    <property type="component" value="Unassembled WGS sequence"/>
</dbReference>
<protein>
    <submittedName>
        <fullName evidence="1">Uncharacterized protein</fullName>
    </submittedName>
</protein>
<dbReference type="EMBL" id="CAJOBA010000530">
    <property type="protein sequence ID" value="CAF3539141.1"/>
    <property type="molecule type" value="Genomic_DNA"/>
</dbReference>